<dbReference type="OrthoDB" id="5988380at2759"/>
<evidence type="ECO:0000313" key="3">
    <source>
        <dbReference type="Proteomes" id="UP000225706"/>
    </source>
</evidence>
<accession>A0A2B4R562</accession>
<protein>
    <submittedName>
        <fullName evidence="2">Cathepsin L2</fullName>
    </submittedName>
</protein>
<feature type="domain" description="Peptidase C1A papain C-terminal" evidence="1">
    <location>
        <begin position="38"/>
        <end position="80"/>
    </location>
</feature>
<gene>
    <name evidence="2" type="primary">CTSV</name>
    <name evidence="2" type="ORF">AWC38_SpisGene24157</name>
</gene>
<keyword evidence="3" id="KW-1185">Reference proteome</keyword>
<evidence type="ECO:0000313" key="2">
    <source>
        <dbReference type="EMBL" id="PFX11959.1"/>
    </source>
</evidence>
<dbReference type="PANTHER" id="PTHR46844:SF1">
    <property type="entry name" value="SLR5058 PROTEIN"/>
    <property type="match status" value="1"/>
</dbReference>
<dbReference type="Gene3D" id="3.90.70.10">
    <property type="entry name" value="Cysteine proteinases"/>
    <property type="match status" value="1"/>
</dbReference>
<dbReference type="InterPro" id="IPR000668">
    <property type="entry name" value="Peptidase_C1A_C"/>
</dbReference>
<dbReference type="GO" id="GO:0006508">
    <property type="term" value="P:proteolysis"/>
    <property type="evidence" value="ECO:0007669"/>
    <property type="project" value="InterPro"/>
</dbReference>
<evidence type="ECO:0000259" key="1">
    <source>
        <dbReference type="Pfam" id="PF00112"/>
    </source>
</evidence>
<dbReference type="PANTHER" id="PTHR46844">
    <property type="entry name" value="SLR5058 PROTEIN"/>
    <property type="match status" value="1"/>
</dbReference>
<sequence length="971" mass="107889">MTEEEIRQKKGLLRDGEPDVLNGGKRFEIPEGTNVKTLPDTVDCAKSGAVDPVTSEGICGSCYAYSVTGAMEGACFIKEYLAALYLAHKLLSQKVNVFRDLNLEFYEVTSKYNQVFLFVSGMLGEDANTLFDHIGENLQMTHWDWPNCTGQVADFFIECFSENRNAEQMAVTLCSYVPFPQSIFIDMKRDSLRAFLSVAEACKSFTQLRLPVHLTVFHSDAQALTPFRDYPVIGGWGFRDGDDCDKFLASYSRLETIVVSNFVTPAVCSALQVNLSLHSFTFERDSPFSSEEAVAIGDSLAANKALQTMTLKLLGQLGENWTTVLEKGLSGERPLTSVVLEISGSVRESEKKPLKKLLLKRSLKSLSLAIYGDMHDSLATSIGEGLATNPFLQSLTLIVYGSVSCSAFTSLKMGVLRNSALKSLEVKVFGGLPDNWHNIVRCLLRRYCTKNKVKAAVDDKDLEEQFEDSLLALGQLAWRCLQKDRVSFLEEELAEFENAMKTLAARKLGLIFKEASSRKINPQHEYHFFHKTFQEYLAALYLAHKLLKEKVNVFRDLKLSLRAEVMDKYHQVFLFVSGVLGKKAGILFGQIGEELKTKFWKWPDCFIQQATFFIESGNGEQVAMTLCSYVPFPQSITIKNKREQLQSFFLVVNACKSFSQLQLPVHLTVLNMKGAFRVGTNALLAVLEALQVNPSLRSFTLERICPFSSKQAEAIAENLPANKTLETVAMKLIRRLGEDRATVLVKELSKDTPQTSTVQEINGSVKKSEIVALKKDFFIRSPKSLNLTIYGAMHDLLATLVGGGLVADPCLRSLSLMVYGNVRYSAFTSLKRAVLENSALGSLELNVFGGLPYNWLNICEAFYAAKTSSMYLEIEPDVVSRIQSAQLACLCPVLEENCGFMKLHSLTLNMWGELSCLGADDVCKLLTVSGVSCVNLNIHGRVTESVATRLVENLDKVNSLSDLSINVQGEV</sequence>
<proteinExistence type="predicted"/>
<dbReference type="SUPFAM" id="SSF54001">
    <property type="entry name" value="Cysteine proteinases"/>
    <property type="match status" value="1"/>
</dbReference>
<dbReference type="GO" id="GO:0008234">
    <property type="term" value="F:cysteine-type peptidase activity"/>
    <property type="evidence" value="ECO:0007669"/>
    <property type="project" value="InterPro"/>
</dbReference>
<organism evidence="2 3">
    <name type="scientific">Stylophora pistillata</name>
    <name type="common">Smooth cauliflower coral</name>
    <dbReference type="NCBI Taxonomy" id="50429"/>
    <lineage>
        <taxon>Eukaryota</taxon>
        <taxon>Metazoa</taxon>
        <taxon>Cnidaria</taxon>
        <taxon>Anthozoa</taxon>
        <taxon>Hexacorallia</taxon>
        <taxon>Scleractinia</taxon>
        <taxon>Astrocoeniina</taxon>
        <taxon>Pocilloporidae</taxon>
        <taxon>Stylophora</taxon>
    </lineage>
</organism>
<name>A0A2B4R562_STYPI</name>
<dbReference type="InterPro" id="IPR032675">
    <property type="entry name" value="LRR_dom_sf"/>
</dbReference>
<dbReference type="Gene3D" id="3.80.10.10">
    <property type="entry name" value="Ribonuclease Inhibitor"/>
    <property type="match status" value="1"/>
</dbReference>
<dbReference type="EMBL" id="LSMT01001702">
    <property type="protein sequence ID" value="PFX11959.1"/>
    <property type="molecule type" value="Genomic_DNA"/>
</dbReference>
<dbReference type="InterPro" id="IPR038765">
    <property type="entry name" value="Papain-like_cys_pep_sf"/>
</dbReference>
<dbReference type="AlphaFoldDB" id="A0A2B4R562"/>
<dbReference type="Pfam" id="PF00112">
    <property type="entry name" value="Peptidase_C1"/>
    <property type="match status" value="1"/>
</dbReference>
<reference evidence="3" key="1">
    <citation type="journal article" date="2017" name="bioRxiv">
        <title>Comparative analysis of the genomes of Stylophora pistillata and Acropora digitifera provides evidence for extensive differences between species of corals.</title>
        <authorList>
            <person name="Voolstra C.R."/>
            <person name="Li Y."/>
            <person name="Liew Y.J."/>
            <person name="Baumgarten S."/>
            <person name="Zoccola D."/>
            <person name="Flot J.-F."/>
            <person name="Tambutte S."/>
            <person name="Allemand D."/>
            <person name="Aranda M."/>
        </authorList>
    </citation>
    <scope>NUCLEOTIDE SEQUENCE [LARGE SCALE GENOMIC DNA]</scope>
</reference>
<dbReference type="SUPFAM" id="SSF52047">
    <property type="entry name" value="RNI-like"/>
    <property type="match status" value="2"/>
</dbReference>
<comment type="caution">
    <text evidence="2">The sequence shown here is derived from an EMBL/GenBank/DDBJ whole genome shotgun (WGS) entry which is preliminary data.</text>
</comment>
<dbReference type="Proteomes" id="UP000225706">
    <property type="component" value="Unassembled WGS sequence"/>
</dbReference>
<feature type="non-terminal residue" evidence="2">
    <location>
        <position position="971"/>
    </location>
</feature>